<gene>
    <name evidence="1" type="ORF">DFP72DRAFT_931867</name>
</gene>
<accession>A0A8H6HB13</accession>
<dbReference type="InterPro" id="IPR036047">
    <property type="entry name" value="F-box-like_dom_sf"/>
</dbReference>
<evidence type="ECO:0000313" key="2">
    <source>
        <dbReference type="Proteomes" id="UP000521943"/>
    </source>
</evidence>
<reference evidence="1 2" key="1">
    <citation type="submission" date="2020-07" db="EMBL/GenBank/DDBJ databases">
        <title>Comparative genomics of pyrophilous fungi reveals a link between fire events and developmental genes.</title>
        <authorList>
            <consortium name="DOE Joint Genome Institute"/>
            <person name="Steindorff A.S."/>
            <person name="Carver A."/>
            <person name="Calhoun S."/>
            <person name="Stillman K."/>
            <person name="Liu H."/>
            <person name="Lipzen A."/>
            <person name="Pangilinan J."/>
            <person name="Labutti K."/>
            <person name="Bruns T.D."/>
            <person name="Grigoriev I.V."/>
        </authorList>
    </citation>
    <scope>NUCLEOTIDE SEQUENCE [LARGE SCALE GENOMIC DNA]</scope>
    <source>
        <strain evidence="1 2">CBS 144469</strain>
    </source>
</reference>
<comment type="caution">
    <text evidence="1">The sequence shown here is derived from an EMBL/GenBank/DDBJ whole genome shotgun (WGS) entry which is preliminary data.</text>
</comment>
<protein>
    <recommendedName>
        <fullName evidence="3">F-box domain-containing protein</fullName>
    </recommendedName>
</protein>
<name>A0A8H6HB13_9AGAR</name>
<dbReference type="Gene3D" id="1.20.1280.50">
    <property type="match status" value="1"/>
</dbReference>
<dbReference type="SUPFAM" id="SSF81383">
    <property type="entry name" value="F-box domain"/>
    <property type="match status" value="1"/>
</dbReference>
<dbReference type="AlphaFoldDB" id="A0A8H6HB13"/>
<dbReference type="EMBL" id="JACGCI010000136">
    <property type="protein sequence ID" value="KAF6743754.1"/>
    <property type="molecule type" value="Genomic_DNA"/>
</dbReference>
<proteinExistence type="predicted"/>
<evidence type="ECO:0000313" key="1">
    <source>
        <dbReference type="EMBL" id="KAF6743754.1"/>
    </source>
</evidence>
<sequence>MFDADSNADSCNSDSALARLSKGVIDLSTKLFNGDQPLLATGPSVLPSFVELCLEHASVIACNHISIDKALRSFLRAWNQHSDSSQQCDVIIEFATQETNPVSLFALLRLLECEIGYTVHMTSVPEDLLCVWSDMVPLLCDCVEMHLAAVTVEAQSPCMSSTTSQSSCMSITPQSQTDNGMGFEERVIGLSVTLLRKALQIKGLPVIVGVFSDSFIAIVLTSIEESLRTRGFELVEVLMCMNSLTLRKHPVDDWLVRDDKSDLHVALAVAMREGSCESLMLEVVASLTRVTNRDAFSVTLAIEFLFALTLIGGLSHTLSNRRKIELVGAFSRMVYRSPLVDETIRQMWFIVFRSLLILLKNRYSPRMFREANLELLLGVADLSDLQVDVGFRQVRSDIRAECASCNTVGGKPLPFPEGPFTSIPPELLSAIFILACPSLFKNWVSRQEVLWLASVCQRWRTVCFDTPRLWCAVVLMPRHCSSFRNGTSVSLPITDTYRFLTAWLQRARSAPKQVILEGLHCRCYEAHHLASIPPIFGMLLSQGPDLEHLTFNVDSVIAYNSYIASLPLADGPTSRRPWDRLESLFLCFNYLQDMERAEPLEALQIALETLPRVKKLGLVLPPLPTGAVIGTPLNLANNHMRALTELTLQSSWIGVSLLDLLSHLETIRRLSLDFEHTHELRNRENDSSLLRLRAVPIKLKWLDSLTISNSDADLLRYITTPRLAVLHLSLDMGFEDGISFPSLLSFYISRSHIQRTILSMTICDPVAVPSLLGGVFTDLSSLRHLTISDPCFIGSEPLFLDICATDCLLPSLDTLVLRNFPDSYDVSSDRSRLLTTHRRQTFNFSFTQ</sequence>
<dbReference type="SUPFAM" id="SSF52047">
    <property type="entry name" value="RNI-like"/>
    <property type="match status" value="1"/>
</dbReference>
<keyword evidence="2" id="KW-1185">Reference proteome</keyword>
<evidence type="ECO:0008006" key="3">
    <source>
        <dbReference type="Google" id="ProtNLM"/>
    </source>
</evidence>
<organism evidence="1 2">
    <name type="scientific">Ephemerocybe angulata</name>
    <dbReference type="NCBI Taxonomy" id="980116"/>
    <lineage>
        <taxon>Eukaryota</taxon>
        <taxon>Fungi</taxon>
        <taxon>Dikarya</taxon>
        <taxon>Basidiomycota</taxon>
        <taxon>Agaricomycotina</taxon>
        <taxon>Agaricomycetes</taxon>
        <taxon>Agaricomycetidae</taxon>
        <taxon>Agaricales</taxon>
        <taxon>Agaricineae</taxon>
        <taxon>Psathyrellaceae</taxon>
        <taxon>Ephemerocybe</taxon>
    </lineage>
</organism>
<dbReference type="Proteomes" id="UP000521943">
    <property type="component" value="Unassembled WGS sequence"/>
</dbReference>